<dbReference type="OrthoDB" id="9766299at2"/>
<accession>A0A5C6W2Y6</accession>
<gene>
    <name evidence="7" type="ORF">FS935_10300</name>
</gene>
<keyword evidence="4" id="KW-0472">Membrane</keyword>
<sequence>MRRKELIIINWSGILVFVNWFVFIYMLTIVIVYGFMLFISLLQIRRRYELDNVEPYEELLQSEYTKPVSILVPAYNESVGIYGTIRSLISIEYPEYEIIIINDGSKDDTLEKLISKFNLVKVNRVIRKQLDTKEIKGVYQSEIYSNLIVLDKENGGKADALNAGINLSKYPYFCSLDGDSIIERNAFLKVLKPIIESDDEVIASGGSVRIANGCDIQNGDLISVGLSNKPIVVMQVIEYLRAFLTGRIGLSKNNLLLIVSGAFGVFSKKWVIEAGGYAHTVGEDMELVVRLHRLNKEKKQNKKIVYVPDPVCWTEAPEDLKFLRRQRKRWHKGLFDSLWKHKKLMFNPRYGSIGLFSMPYFFFIEFLGPLIELIGYISLVVSIFAGKIYFEYAIMFFLLSLIYGSIYSMAAVLLEEWSMERYPKVKHFTILFLVSLTETFWYRPLTVIWRVEGMVEMLLGKKGWGEMVRKGVSND</sequence>
<evidence type="ECO:0000256" key="2">
    <source>
        <dbReference type="ARBA" id="ARBA00022676"/>
    </source>
</evidence>
<dbReference type="Gene3D" id="3.90.550.10">
    <property type="entry name" value="Spore Coat Polysaccharide Biosynthesis Protein SpsA, Chain A"/>
    <property type="match status" value="1"/>
</dbReference>
<feature type="transmembrane region" description="Helical" evidence="4">
    <location>
        <begin position="360"/>
        <end position="386"/>
    </location>
</feature>
<dbReference type="CDD" id="cd06423">
    <property type="entry name" value="CESA_like"/>
    <property type="match status" value="1"/>
</dbReference>
<dbReference type="EMBL" id="VOQF01000005">
    <property type="protein sequence ID" value="TXC91277.1"/>
    <property type="molecule type" value="Genomic_DNA"/>
</dbReference>
<keyword evidence="4" id="KW-1133">Transmembrane helix</keyword>
<dbReference type="Proteomes" id="UP000321363">
    <property type="component" value="Unassembled WGS sequence"/>
</dbReference>
<evidence type="ECO:0000259" key="5">
    <source>
        <dbReference type="Pfam" id="PF00535"/>
    </source>
</evidence>
<name>A0A5C6W2Y6_9BACI</name>
<dbReference type="SUPFAM" id="SSF53448">
    <property type="entry name" value="Nucleotide-diphospho-sugar transferases"/>
    <property type="match status" value="1"/>
</dbReference>
<evidence type="ECO:0000313" key="8">
    <source>
        <dbReference type="Proteomes" id="UP000321363"/>
    </source>
</evidence>
<protein>
    <submittedName>
        <fullName evidence="7">Glycosyltransferase family 2 protein</fullName>
    </submittedName>
</protein>
<keyword evidence="2" id="KW-0328">Glycosyltransferase</keyword>
<comment type="caution">
    <text evidence="7">The sequence shown here is derived from an EMBL/GenBank/DDBJ whole genome shotgun (WGS) entry which is preliminary data.</text>
</comment>
<dbReference type="InterPro" id="IPR001173">
    <property type="entry name" value="Glyco_trans_2-like"/>
</dbReference>
<feature type="transmembrane region" description="Helical" evidence="4">
    <location>
        <begin position="392"/>
        <end position="414"/>
    </location>
</feature>
<organism evidence="7 8">
    <name type="scientific">Metabacillus litoralis</name>
    <dbReference type="NCBI Taxonomy" id="152268"/>
    <lineage>
        <taxon>Bacteria</taxon>
        <taxon>Bacillati</taxon>
        <taxon>Bacillota</taxon>
        <taxon>Bacilli</taxon>
        <taxon>Bacillales</taxon>
        <taxon>Bacillaceae</taxon>
        <taxon>Metabacillus</taxon>
    </lineage>
</organism>
<proteinExistence type="inferred from homology"/>
<dbReference type="Pfam" id="PF00535">
    <property type="entry name" value="Glycos_transf_2"/>
    <property type="match status" value="1"/>
</dbReference>
<dbReference type="PANTHER" id="PTHR43630:SF1">
    <property type="entry name" value="POLY-BETA-1,6-N-ACETYL-D-GLUCOSAMINE SYNTHASE"/>
    <property type="match status" value="1"/>
</dbReference>
<keyword evidence="4" id="KW-0812">Transmembrane</keyword>
<comment type="similarity">
    <text evidence="1">Belongs to the glycosyltransferase 2 family.</text>
</comment>
<evidence type="ECO:0000256" key="3">
    <source>
        <dbReference type="ARBA" id="ARBA00022679"/>
    </source>
</evidence>
<dbReference type="AlphaFoldDB" id="A0A5C6W2Y6"/>
<feature type="domain" description="Glycosyltransferase 2-like" evidence="6">
    <location>
        <begin position="257"/>
        <end position="402"/>
    </location>
</feature>
<feature type="domain" description="Glycosyltransferase 2-like" evidence="5">
    <location>
        <begin position="69"/>
        <end position="205"/>
    </location>
</feature>
<keyword evidence="8" id="KW-1185">Reference proteome</keyword>
<dbReference type="GO" id="GO:0016757">
    <property type="term" value="F:glycosyltransferase activity"/>
    <property type="evidence" value="ECO:0007669"/>
    <property type="project" value="UniProtKB-KW"/>
</dbReference>
<dbReference type="PANTHER" id="PTHR43630">
    <property type="entry name" value="POLY-BETA-1,6-N-ACETYL-D-GLUCOSAMINE SYNTHASE"/>
    <property type="match status" value="1"/>
</dbReference>
<dbReference type="InterPro" id="IPR029044">
    <property type="entry name" value="Nucleotide-diphossugar_trans"/>
</dbReference>
<evidence type="ECO:0000313" key="7">
    <source>
        <dbReference type="EMBL" id="TXC91277.1"/>
    </source>
</evidence>
<feature type="transmembrane region" description="Helical" evidence="4">
    <location>
        <begin position="20"/>
        <end position="42"/>
    </location>
</feature>
<dbReference type="Pfam" id="PF13632">
    <property type="entry name" value="Glyco_trans_2_3"/>
    <property type="match status" value="1"/>
</dbReference>
<reference evidence="7 8" key="1">
    <citation type="journal article" date="2005" name="Int. J. Syst. Evol. Microbiol.">
        <title>Bacillus litoralis sp. nov., isolated from a tidal flat of the Yellow Sea in Korea.</title>
        <authorList>
            <person name="Yoon J.H."/>
            <person name="Oh T.K."/>
        </authorList>
    </citation>
    <scope>NUCLEOTIDE SEQUENCE [LARGE SCALE GENOMIC DNA]</scope>
    <source>
        <strain evidence="7 8">SW-211</strain>
    </source>
</reference>
<evidence type="ECO:0000256" key="4">
    <source>
        <dbReference type="SAM" id="Phobius"/>
    </source>
</evidence>
<evidence type="ECO:0000256" key="1">
    <source>
        <dbReference type="ARBA" id="ARBA00006739"/>
    </source>
</evidence>
<keyword evidence="3 7" id="KW-0808">Transferase</keyword>
<evidence type="ECO:0000259" key="6">
    <source>
        <dbReference type="Pfam" id="PF13632"/>
    </source>
</evidence>